<feature type="transmembrane region" description="Helical" evidence="1">
    <location>
        <begin position="343"/>
        <end position="363"/>
    </location>
</feature>
<keyword evidence="3" id="KW-1185">Reference proteome</keyword>
<dbReference type="PANTHER" id="PTHR37826">
    <property type="entry name" value="FLOTILLIN BAND_7_5 DOMAIN PROTEIN"/>
    <property type="match status" value="1"/>
</dbReference>
<proteinExistence type="predicted"/>
<name>A0AAP2GFT5_9BACT</name>
<evidence type="ECO:0000256" key="1">
    <source>
        <dbReference type="SAM" id="Phobius"/>
    </source>
</evidence>
<sequence>MSNFHEPTKKVSQDLSCENCGAGLSYAPGTTHVACAYCGTTVKINAATSVVETDLEEYLARAWEDDETMTVTIVSCKTCGGSSTLAPNVVSDACPFCASPLVVTGGTTSSIHKPQYVLPFSFGAPSAQERFRGWLKGLWFAPGDLKKYADLQGKLSGMYLPYWTFDCTTDSVYSGERGDYYYTSEVYTHHENGKSELRTRQVRHTRWSSASGRVHGTFDDLLIEGSRSLPKNKLRQLEPWDTQKLVPYDDQYLAGFRAEVNVVNIKNAYAEAKGRMQPRIEAMVRNDIGGSEQRIHSLDTRYLDPSFKHVLLPVWISAYRYKNKVYQFIINARTGEVQGERPYSVVKIVLLVLGIIAVILFLASL</sequence>
<protein>
    <submittedName>
        <fullName evidence="2">Uncharacterized protein</fullName>
    </submittedName>
</protein>
<organism evidence="2 3">
    <name type="scientific">Dawidia soli</name>
    <dbReference type="NCBI Taxonomy" id="2782352"/>
    <lineage>
        <taxon>Bacteria</taxon>
        <taxon>Pseudomonadati</taxon>
        <taxon>Bacteroidota</taxon>
        <taxon>Cytophagia</taxon>
        <taxon>Cytophagales</taxon>
        <taxon>Chryseotaleaceae</taxon>
        <taxon>Dawidia</taxon>
    </lineage>
</organism>
<keyword evidence="1" id="KW-0472">Membrane</keyword>
<dbReference type="NCBIfam" id="TIGR01053">
    <property type="entry name" value="LSD1"/>
    <property type="match status" value="1"/>
</dbReference>
<evidence type="ECO:0000313" key="3">
    <source>
        <dbReference type="Proteomes" id="UP001319180"/>
    </source>
</evidence>
<dbReference type="EMBL" id="JAHESC010000049">
    <property type="protein sequence ID" value="MBT1689857.1"/>
    <property type="molecule type" value="Genomic_DNA"/>
</dbReference>
<reference evidence="2 3" key="1">
    <citation type="submission" date="2021-05" db="EMBL/GenBank/DDBJ databases">
        <title>A Polyphasic approach of four new species of the genus Ohtaekwangia: Ohtaekwangia histidinii sp. nov., Ohtaekwangia cretensis sp. nov., Ohtaekwangia indiensis sp. nov., Ohtaekwangia reichenbachii sp. nov. from diverse environment.</title>
        <authorList>
            <person name="Octaviana S."/>
        </authorList>
    </citation>
    <scope>NUCLEOTIDE SEQUENCE [LARGE SCALE GENOMIC DNA]</scope>
    <source>
        <strain evidence="2 3">PWU37</strain>
    </source>
</reference>
<keyword evidence="1" id="KW-1133">Transmembrane helix</keyword>
<dbReference type="PANTHER" id="PTHR37826:SF3">
    <property type="entry name" value="J DOMAIN-CONTAINING PROTEIN"/>
    <property type="match status" value="1"/>
</dbReference>
<keyword evidence="1" id="KW-0812">Transmembrane</keyword>
<dbReference type="AlphaFoldDB" id="A0AAP2GFT5"/>
<evidence type="ECO:0000313" key="2">
    <source>
        <dbReference type="EMBL" id="MBT1689857.1"/>
    </source>
</evidence>
<accession>A0AAP2GFT5</accession>
<dbReference type="Proteomes" id="UP001319180">
    <property type="component" value="Unassembled WGS sequence"/>
</dbReference>
<gene>
    <name evidence="2" type="ORF">KK078_25065</name>
</gene>
<comment type="caution">
    <text evidence="2">The sequence shown here is derived from an EMBL/GenBank/DDBJ whole genome shotgun (WGS) entry which is preliminary data.</text>
</comment>
<dbReference type="RefSeq" id="WP_254093080.1">
    <property type="nucleotide sequence ID" value="NZ_JAHESC010000049.1"/>
</dbReference>